<dbReference type="PANTHER" id="PTHR14938:SF2">
    <property type="entry name" value="HCLS1-ASSOCIATED PROTEIN X-1"/>
    <property type="match status" value="1"/>
</dbReference>
<reference evidence="2" key="1">
    <citation type="submission" date="2025-08" db="UniProtKB">
        <authorList>
            <consortium name="Ensembl"/>
        </authorList>
    </citation>
    <scope>IDENTIFICATION</scope>
</reference>
<organism evidence="2 3">
    <name type="scientific">Apteryx owenii</name>
    <name type="common">Little spotted kiwi</name>
    <dbReference type="NCBI Taxonomy" id="8824"/>
    <lineage>
        <taxon>Eukaryota</taxon>
        <taxon>Metazoa</taxon>
        <taxon>Chordata</taxon>
        <taxon>Craniata</taxon>
        <taxon>Vertebrata</taxon>
        <taxon>Euteleostomi</taxon>
        <taxon>Archelosauria</taxon>
        <taxon>Archosauria</taxon>
        <taxon>Dinosauria</taxon>
        <taxon>Saurischia</taxon>
        <taxon>Theropoda</taxon>
        <taxon>Coelurosauria</taxon>
        <taxon>Aves</taxon>
        <taxon>Palaeognathae</taxon>
        <taxon>Apterygiformes</taxon>
        <taxon>Apterygidae</taxon>
        <taxon>Apteryx</taxon>
    </lineage>
</organism>
<dbReference type="GO" id="GO:0015629">
    <property type="term" value="C:actin cytoskeleton"/>
    <property type="evidence" value="ECO:0007669"/>
    <property type="project" value="TreeGrafter"/>
</dbReference>
<dbReference type="AlphaFoldDB" id="A0A8B9PGG7"/>
<feature type="compositionally biased region" description="Basic and acidic residues" evidence="1">
    <location>
        <begin position="199"/>
        <end position="213"/>
    </location>
</feature>
<evidence type="ECO:0000256" key="1">
    <source>
        <dbReference type="SAM" id="MobiDB-lite"/>
    </source>
</evidence>
<dbReference type="GO" id="GO:0016529">
    <property type="term" value="C:sarcoplasmic reticulum"/>
    <property type="evidence" value="ECO:0007669"/>
    <property type="project" value="TreeGrafter"/>
</dbReference>
<dbReference type="Ensembl" id="ENSAOWT00000010598.1">
    <property type="protein sequence ID" value="ENSAOWP00000009347.1"/>
    <property type="gene ID" value="ENSAOWG00000006419.1"/>
</dbReference>
<dbReference type="GO" id="GO:0005739">
    <property type="term" value="C:mitochondrion"/>
    <property type="evidence" value="ECO:0007669"/>
    <property type="project" value="TreeGrafter"/>
</dbReference>
<feature type="compositionally biased region" description="Low complexity" evidence="1">
    <location>
        <begin position="239"/>
        <end position="257"/>
    </location>
</feature>
<keyword evidence="3" id="KW-1185">Reference proteome</keyword>
<proteinExistence type="predicted"/>
<dbReference type="GO" id="GO:0030833">
    <property type="term" value="P:regulation of actin filament polymerization"/>
    <property type="evidence" value="ECO:0007669"/>
    <property type="project" value="TreeGrafter"/>
</dbReference>
<name>A0A8B9PGG7_APTOW</name>
<sequence length="257" mass="27301">MLKHPDGPAPPEGPGTAREPARRPWRPFLGVGEGCAAPRCCHGPSPRGRPSRRAPRHTLPPPHWCPALPCSWKTLSRLLLASRKIKVGGPSAGERGCVAPLWPRVPASPPPPPRQRFVLAGTVRCAPLSRARVFHADLDSQVSSAGLGTILQPDEPKPRSYFQSVSITKVTLPDGVTAAPPVGPSVCVRAPSGAAGEPRSPRRDGFRGADGCRARPPWPRAGPASLFCFISSRGPVLTPPLGRSRGPRPGAFPRPFH</sequence>
<dbReference type="InterPro" id="IPR017248">
    <property type="entry name" value="HAX-1"/>
</dbReference>
<dbReference type="PANTHER" id="PTHR14938">
    <property type="entry name" value="HCLS1-ASSOCIATED PROTEIN X-1"/>
    <property type="match status" value="1"/>
</dbReference>
<evidence type="ECO:0000313" key="2">
    <source>
        <dbReference type="Ensembl" id="ENSAOWP00000009347.1"/>
    </source>
</evidence>
<feature type="region of interest" description="Disordered" evidence="1">
    <location>
        <begin position="191"/>
        <end position="214"/>
    </location>
</feature>
<protein>
    <submittedName>
        <fullName evidence="2">Uncharacterized protein</fullName>
    </submittedName>
</protein>
<dbReference type="GO" id="GO:0016324">
    <property type="term" value="C:apical plasma membrane"/>
    <property type="evidence" value="ECO:0007669"/>
    <property type="project" value="TreeGrafter"/>
</dbReference>
<accession>A0A8B9PGG7</accession>
<feature type="region of interest" description="Disordered" evidence="1">
    <location>
        <begin position="1"/>
        <end position="26"/>
    </location>
</feature>
<dbReference type="GO" id="GO:0043066">
    <property type="term" value="P:negative regulation of apoptotic process"/>
    <property type="evidence" value="ECO:0007669"/>
    <property type="project" value="InterPro"/>
</dbReference>
<dbReference type="GO" id="GO:0030136">
    <property type="term" value="C:clathrin-coated vesicle"/>
    <property type="evidence" value="ECO:0007669"/>
    <property type="project" value="TreeGrafter"/>
</dbReference>
<feature type="region of interest" description="Disordered" evidence="1">
    <location>
        <begin position="238"/>
        <end position="257"/>
    </location>
</feature>
<dbReference type="Proteomes" id="UP000694424">
    <property type="component" value="Unplaced"/>
</dbReference>
<evidence type="ECO:0000313" key="3">
    <source>
        <dbReference type="Proteomes" id="UP000694424"/>
    </source>
</evidence>
<reference evidence="2" key="2">
    <citation type="submission" date="2025-09" db="UniProtKB">
        <authorList>
            <consortium name="Ensembl"/>
        </authorList>
    </citation>
    <scope>IDENTIFICATION</scope>
</reference>